<name>W3WZE3_PESFW</name>
<dbReference type="HOGENOM" id="CLU_014247_0_0_1"/>
<dbReference type="OMA" id="NSHEHFG"/>
<sequence length="776" mass="86212">MNNMQVYLGVWTNWSRGAVMGATLTTTREYGNLLIAFTAFFIPFVATRFWRICCFFLHRIHSTPEPKGAIHHQRQVLLRNAASMESALVTLFSLVKSWHARKHAKLSTLLPLFGFTIFIVAAFTVAGGFSSRISSGISDEVLIDGNNCGIVSMSVGSGLDSFEAFVQYVSRAYTDAANYVQQCYSEESSGVLDCDRFVVKQLKTETIQTNRSCPFRGDICRSNNTNIRLDTGYIDSHDHLGLNTPPNERIAYRYVLECAPLKTEGYVSHVVLVNVTWAQYHYGTKNYGGTDNRTSLNYTHQVQDLSYQYPKDYIGQITGDLLLSSVYSTVENGKVSSERSAFLPIPALVRTDGDVSIIFLSGNGVYFLDPLDDDWYRATVQERSMTSSANSGSRPLYRPVDAASPLGCVEQWQWCNSNYKDGGGCGPLTSALDALNGASHLFKVPDVWQGAERPFSNTSTGSHFIWTALIGWFGDEALDWAVKELKSAALASRSSSFSGVQYGLPNNQWHLDVQGWWNTILAKTQGNMINAAIGHIDPILRNSSYVPTNQYEKNLCYNQKVRSTGYTSFSLFGLYFTYITGGLIVLVSLILEPIFDCLHSRSKYKQYKHLEWTTNETLQLHRLAHEGAGSQQWSGCTESAPTTAPEASLASLNIEDLAHPVLARTTKVEQEVVQVTIGSLDIDLGAKFQLDMSDGKTAVYVKEGSEESADDDLTDNFGQYSSTDTIGYYDSQDSLHPILPTAHSVLSDHAANYGTRVSPNLPWISPTGYREERFRQ</sequence>
<protein>
    <submittedName>
        <fullName evidence="2">Uncharacterized protein</fullName>
    </submittedName>
</protein>
<gene>
    <name evidence="2" type="ORF">PFICI_10303</name>
</gene>
<evidence type="ECO:0000313" key="2">
    <source>
        <dbReference type="EMBL" id="ETS78241.1"/>
    </source>
</evidence>
<keyword evidence="1" id="KW-0472">Membrane</keyword>
<dbReference type="OrthoDB" id="3540210at2759"/>
<feature type="transmembrane region" description="Helical" evidence="1">
    <location>
        <begin position="572"/>
        <end position="595"/>
    </location>
</feature>
<proteinExistence type="predicted"/>
<keyword evidence="3" id="KW-1185">Reference proteome</keyword>
<feature type="transmembrane region" description="Helical" evidence="1">
    <location>
        <begin position="30"/>
        <end position="50"/>
    </location>
</feature>
<reference evidence="3" key="1">
    <citation type="journal article" date="2015" name="BMC Genomics">
        <title>Genomic and transcriptomic analysis of the endophytic fungus Pestalotiopsis fici reveals its lifestyle and high potential for synthesis of natural products.</title>
        <authorList>
            <person name="Wang X."/>
            <person name="Zhang X."/>
            <person name="Liu L."/>
            <person name="Xiang M."/>
            <person name="Wang W."/>
            <person name="Sun X."/>
            <person name="Che Y."/>
            <person name="Guo L."/>
            <person name="Liu G."/>
            <person name="Guo L."/>
            <person name="Wang C."/>
            <person name="Yin W.B."/>
            <person name="Stadler M."/>
            <person name="Zhang X."/>
            <person name="Liu X."/>
        </authorList>
    </citation>
    <scope>NUCLEOTIDE SEQUENCE [LARGE SCALE GENOMIC DNA]</scope>
    <source>
        <strain evidence="3">W106-1 / CGMCC3.15140</strain>
    </source>
</reference>
<feature type="transmembrane region" description="Helical" evidence="1">
    <location>
        <begin position="109"/>
        <end position="129"/>
    </location>
</feature>
<dbReference type="EMBL" id="KI912115">
    <property type="protein sequence ID" value="ETS78241.1"/>
    <property type="molecule type" value="Genomic_DNA"/>
</dbReference>
<dbReference type="AlphaFoldDB" id="W3WZE3"/>
<dbReference type="GeneID" id="19275316"/>
<dbReference type="KEGG" id="pfy:PFICI_10303"/>
<keyword evidence="1" id="KW-0812">Transmembrane</keyword>
<dbReference type="Proteomes" id="UP000030651">
    <property type="component" value="Unassembled WGS sequence"/>
</dbReference>
<organism evidence="2 3">
    <name type="scientific">Pestalotiopsis fici (strain W106-1 / CGMCC3.15140)</name>
    <dbReference type="NCBI Taxonomy" id="1229662"/>
    <lineage>
        <taxon>Eukaryota</taxon>
        <taxon>Fungi</taxon>
        <taxon>Dikarya</taxon>
        <taxon>Ascomycota</taxon>
        <taxon>Pezizomycotina</taxon>
        <taxon>Sordariomycetes</taxon>
        <taxon>Xylariomycetidae</taxon>
        <taxon>Amphisphaeriales</taxon>
        <taxon>Sporocadaceae</taxon>
        <taxon>Pestalotiopsis</taxon>
    </lineage>
</organism>
<accession>W3WZE3</accession>
<keyword evidence="1" id="KW-1133">Transmembrane helix</keyword>
<dbReference type="eggNOG" id="ENOG502SHTF">
    <property type="taxonomic scope" value="Eukaryota"/>
</dbReference>
<dbReference type="InParanoid" id="W3WZE3"/>
<dbReference type="RefSeq" id="XP_007837075.1">
    <property type="nucleotide sequence ID" value="XM_007838884.1"/>
</dbReference>
<evidence type="ECO:0000313" key="3">
    <source>
        <dbReference type="Proteomes" id="UP000030651"/>
    </source>
</evidence>
<evidence type="ECO:0000256" key="1">
    <source>
        <dbReference type="SAM" id="Phobius"/>
    </source>
</evidence>